<dbReference type="Gene3D" id="3.30.70.1230">
    <property type="entry name" value="Nucleotide cyclase"/>
    <property type="match status" value="1"/>
</dbReference>
<dbReference type="PANTHER" id="PTHR45655:SF13">
    <property type="entry name" value="SOLUBLE GUANYLATE CYCLASE GCY-32-RELATED"/>
    <property type="match status" value="1"/>
</dbReference>
<evidence type="ECO:0000256" key="7">
    <source>
        <dbReference type="ARBA" id="ARBA00023293"/>
    </source>
</evidence>
<name>A0ABQ5S6C3_9CHLO</name>
<evidence type="ECO:0000256" key="1">
    <source>
        <dbReference type="ARBA" id="ARBA00004496"/>
    </source>
</evidence>
<evidence type="ECO:0000256" key="8">
    <source>
        <dbReference type="RuleBase" id="RU000405"/>
    </source>
</evidence>
<evidence type="ECO:0000256" key="2">
    <source>
        <dbReference type="ARBA" id="ARBA00012202"/>
    </source>
</evidence>
<dbReference type="Gene3D" id="3.30.450.260">
    <property type="entry name" value="Haem NO binding associated domain"/>
    <property type="match status" value="1"/>
</dbReference>
<dbReference type="Gene3D" id="3.90.1520.10">
    <property type="entry name" value="H-NOX domain"/>
    <property type="match status" value="1"/>
</dbReference>
<keyword evidence="5" id="KW-0342">GTP-binding</keyword>
<dbReference type="SUPFAM" id="SSF55073">
    <property type="entry name" value="Nucleotide cyclase"/>
    <property type="match status" value="1"/>
</dbReference>
<protein>
    <recommendedName>
        <fullName evidence="2">guanylate cyclase</fullName>
        <ecNumber evidence="2">4.6.1.2</ecNumber>
    </recommendedName>
</protein>
<keyword evidence="13" id="KW-1185">Reference proteome</keyword>
<dbReference type="InterPro" id="IPR024096">
    <property type="entry name" value="NO_sig/Golgi_transp_ligand-bd"/>
</dbReference>
<evidence type="ECO:0000256" key="9">
    <source>
        <dbReference type="SAM" id="Coils"/>
    </source>
</evidence>
<keyword evidence="3" id="KW-0963">Cytoplasm</keyword>
<evidence type="ECO:0000256" key="10">
    <source>
        <dbReference type="SAM" id="MobiDB-lite"/>
    </source>
</evidence>
<feature type="domain" description="Guanylate cyclase" evidence="11">
    <location>
        <begin position="440"/>
        <end position="568"/>
    </location>
</feature>
<dbReference type="Pfam" id="PF00211">
    <property type="entry name" value="Guanylate_cyc"/>
    <property type="match status" value="1"/>
</dbReference>
<dbReference type="InterPro" id="IPR011644">
    <property type="entry name" value="Heme_NO-bd"/>
</dbReference>
<dbReference type="InterPro" id="IPR018297">
    <property type="entry name" value="A/G_cyclase_CS"/>
</dbReference>
<dbReference type="PROSITE" id="PS50125">
    <property type="entry name" value="GUANYLATE_CYCLASE_2"/>
    <property type="match status" value="1"/>
</dbReference>
<proteinExistence type="inferred from homology"/>
<keyword evidence="4" id="KW-0547">Nucleotide-binding</keyword>
<reference evidence="12 13" key="1">
    <citation type="journal article" date="2023" name="IScience">
        <title>Expanded male sex-determining region conserved during the evolution of homothallism in the green alga Volvox.</title>
        <authorList>
            <person name="Yamamoto K."/>
            <person name="Matsuzaki R."/>
            <person name="Mahakham W."/>
            <person name="Heman W."/>
            <person name="Sekimoto H."/>
            <person name="Kawachi M."/>
            <person name="Minakuchi Y."/>
            <person name="Toyoda A."/>
            <person name="Nozaki H."/>
        </authorList>
    </citation>
    <scope>NUCLEOTIDE SEQUENCE [LARGE SCALE GENOMIC DNA]</scope>
    <source>
        <strain evidence="12 13">NIES-4468</strain>
    </source>
</reference>
<comment type="subcellular location">
    <subcellularLocation>
        <location evidence="1">Cytoplasm</location>
    </subcellularLocation>
</comment>
<keyword evidence="6 8" id="KW-0456">Lyase</keyword>
<gene>
    <name evidence="12" type="ORF">VaNZ11_008812</name>
</gene>
<dbReference type="InterPro" id="IPR001054">
    <property type="entry name" value="A/G_cyclase"/>
</dbReference>
<evidence type="ECO:0000313" key="12">
    <source>
        <dbReference type="EMBL" id="GLI65462.1"/>
    </source>
</evidence>
<dbReference type="InterPro" id="IPR011645">
    <property type="entry name" value="HNOB_dom_associated"/>
</dbReference>
<comment type="caution">
    <text evidence="12">The sequence shown here is derived from an EMBL/GenBank/DDBJ whole genome shotgun (WGS) entry which is preliminary data.</text>
</comment>
<feature type="region of interest" description="Disordered" evidence="10">
    <location>
        <begin position="633"/>
        <end position="684"/>
    </location>
</feature>
<dbReference type="CDD" id="cd07302">
    <property type="entry name" value="CHD"/>
    <property type="match status" value="1"/>
</dbReference>
<evidence type="ECO:0000256" key="6">
    <source>
        <dbReference type="ARBA" id="ARBA00023239"/>
    </source>
</evidence>
<evidence type="ECO:0000256" key="3">
    <source>
        <dbReference type="ARBA" id="ARBA00022490"/>
    </source>
</evidence>
<dbReference type="PROSITE" id="PS00452">
    <property type="entry name" value="GUANYLATE_CYCLASE_1"/>
    <property type="match status" value="1"/>
</dbReference>
<dbReference type="EMBL" id="BSDZ01000024">
    <property type="protein sequence ID" value="GLI65462.1"/>
    <property type="molecule type" value="Genomic_DNA"/>
</dbReference>
<feature type="compositionally biased region" description="Polar residues" evidence="10">
    <location>
        <begin position="665"/>
        <end position="678"/>
    </location>
</feature>
<dbReference type="Pfam" id="PF07701">
    <property type="entry name" value="HNOBA"/>
    <property type="match status" value="1"/>
</dbReference>
<dbReference type="InterPro" id="IPR029787">
    <property type="entry name" value="Nucleotide_cyclase"/>
</dbReference>
<dbReference type="Proteomes" id="UP001165090">
    <property type="component" value="Unassembled WGS sequence"/>
</dbReference>
<evidence type="ECO:0000313" key="13">
    <source>
        <dbReference type="Proteomes" id="UP001165090"/>
    </source>
</evidence>
<evidence type="ECO:0000256" key="5">
    <source>
        <dbReference type="ARBA" id="ARBA00023134"/>
    </source>
</evidence>
<feature type="compositionally biased region" description="Basic and acidic residues" evidence="10">
    <location>
        <begin position="633"/>
        <end position="644"/>
    </location>
</feature>
<dbReference type="SMART" id="SM00044">
    <property type="entry name" value="CYCc"/>
    <property type="match status" value="1"/>
</dbReference>
<accession>A0ABQ5S6C3</accession>
<keyword evidence="9" id="KW-0175">Coiled coil</keyword>
<sequence length="778" mass="85310">MIGWVNNSVECFVRDTFGDDVWASVVDVAGVGKGGWVSSCPYPDSETYQVVITASTLLGVTPAQALEAYGVYFVDYVTQQGYEKLLHTLGSNIAEFLKSLNNLHLHLTMSFPAMSAPAFKCMAVGPESLELHYYSHRPALGPIVVGVLRGLANRYWDLGDKLAVKLLRGREDGTDDHEVFLVTYPYKEDLRHWGTDPDLLQRRFTMTPETFYSLFPFHILMDRQCCIVQAGSALTRLFPELAFGAPLADIFQLRHPYIALEYDTIISELNNAFLLKAKATGLELKGQMLPVPLLPPTPPGHGNPVAAARCPLATAMATITAADAGGAAEGLLFMGTARLSGLDDMRHHRLFLSDIPLHDLNRDFVLLAEQRQAEAQLKERFEALTLELKQVNARLHEATRWLEEERLRSDKLLYQMLPKQVATVLKMGAKIPASEHHEATVLFSDIVGFTEIASRCSPLEICSLLDELYHHFDTAIEQYPELYKVETIGDAYMVVANVTTPCANHADLLLAFAVRMHQEARRVRCSLGEHLRIRVGIHSGPVVAGVVGKKMPRFCLFGDTVNTASRMESHGLPGQIHISNACYSCLRNKDAFLIRERGNISVKGKGLMRTYLVAPAEQESCLDALSRLSIHSTPEDCDRDRDDSSFTCGPNPRASYPSSGAIRESPTSSNPAQHASTCSGNIPSTSSISSLSDATLGRFGGVLEDRSSFTTTICTISGYNGGPLDSETLPKYRGYLHRKGELSRLSHGSSIEAAVGFTTQGGPDDVGGFPEEGGMKLS</sequence>
<dbReference type="PANTHER" id="PTHR45655">
    <property type="entry name" value="GUANYLATE CYCLASE SOLUBLE SUBUNIT BETA-2"/>
    <property type="match status" value="1"/>
</dbReference>
<dbReference type="Pfam" id="PF07700">
    <property type="entry name" value="HNOB"/>
    <property type="match status" value="1"/>
</dbReference>
<evidence type="ECO:0000256" key="4">
    <source>
        <dbReference type="ARBA" id="ARBA00022741"/>
    </source>
</evidence>
<dbReference type="EC" id="4.6.1.2" evidence="2"/>
<dbReference type="InterPro" id="IPR038158">
    <property type="entry name" value="H-NOX_domain_sf"/>
</dbReference>
<dbReference type="SUPFAM" id="SSF111126">
    <property type="entry name" value="Ligand-binding domain in the NO signalling and Golgi transport"/>
    <property type="match status" value="1"/>
</dbReference>
<feature type="coiled-coil region" evidence="9">
    <location>
        <begin position="367"/>
        <end position="394"/>
    </location>
</feature>
<evidence type="ECO:0000259" key="11">
    <source>
        <dbReference type="PROSITE" id="PS50125"/>
    </source>
</evidence>
<organism evidence="12 13">
    <name type="scientific">Volvox africanus</name>
    <dbReference type="NCBI Taxonomy" id="51714"/>
    <lineage>
        <taxon>Eukaryota</taxon>
        <taxon>Viridiplantae</taxon>
        <taxon>Chlorophyta</taxon>
        <taxon>core chlorophytes</taxon>
        <taxon>Chlorophyceae</taxon>
        <taxon>CS clade</taxon>
        <taxon>Chlamydomonadales</taxon>
        <taxon>Volvocaceae</taxon>
        <taxon>Volvox</taxon>
    </lineage>
</organism>
<keyword evidence="7" id="KW-0141">cGMP biosynthesis</keyword>
<dbReference type="Gene3D" id="6.10.250.780">
    <property type="match status" value="1"/>
</dbReference>
<dbReference type="InterPro" id="IPR042463">
    <property type="entry name" value="HNOB_dom_associated_sf"/>
</dbReference>
<feature type="region of interest" description="Disordered" evidence="10">
    <location>
        <begin position="757"/>
        <end position="778"/>
    </location>
</feature>
<comment type="similarity">
    <text evidence="8">Belongs to the adenylyl cyclase class-4/guanylyl cyclase family.</text>
</comment>